<proteinExistence type="predicted"/>
<dbReference type="PhylomeDB" id="A0A0G4EH98"/>
<dbReference type="Proteomes" id="UP000041254">
    <property type="component" value="Unassembled WGS sequence"/>
</dbReference>
<dbReference type="Pfam" id="PF01408">
    <property type="entry name" value="GFO_IDH_MocA"/>
    <property type="match status" value="1"/>
</dbReference>
<reference evidence="2 3" key="1">
    <citation type="submission" date="2014-11" db="EMBL/GenBank/DDBJ databases">
        <authorList>
            <person name="Zhu J."/>
            <person name="Qi W."/>
            <person name="Song R."/>
        </authorList>
    </citation>
    <scope>NUCLEOTIDE SEQUENCE [LARGE SCALE GENOMIC DNA]</scope>
</reference>
<dbReference type="PANTHER" id="PTHR46368">
    <property type="match status" value="1"/>
</dbReference>
<dbReference type="AlphaFoldDB" id="A0A0G4EH98"/>
<evidence type="ECO:0000313" key="2">
    <source>
        <dbReference type="EMBL" id="CEL95352.1"/>
    </source>
</evidence>
<dbReference type="STRING" id="1169540.A0A0G4EH98"/>
<dbReference type="OMA" id="NIAWRAW"/>
<dbReference type="InParanoid" id="A0A0G4EH98"/>
<dbReference type="SUPFAM" id="SSF55347">
    <property type="entry name" value="Glyceraldehyde-3-phosphate dehydrogenase-like, C-terminal domain"/>
    <property type="match status" value="1"/>
</dbReference>
<dbReference type="InterPro" id="IPR000683">
    <property type="entry name" value="Gfo/Idh/MocA-like_OxRdtase_N"/>
</dbReference>
<dbReference type="Gene3D" id="3.40.50.720">
    <property type="entry name" value="NAD(P)-binding Rossmann-like Domain"/>
    <property type="match status" value="1"/>
</dbReference>
<dbReference type="InterPro" id="IPR036291">
    <property type="entry name" value="NAD(P)-bd_dom_sf"/>
</dbReference>
<keyword evidence="3" id="KW-1185">Reference proteome</keyword>
<evidence type="ECO:0000313" key="3">
    <source>
        <dbReference type="Proteomes" id="UP000041254"/>
    </source>
</evidence>
<organism evidence="2 3">
    <name type="scientific">Vitrella brassicaformis (strain CCMP3155)</name>
    <dbReference type="NCBI Taxonomy" id="1169540"/>
    <lineage>
        <taxon>Eukaryota</taxon>
        <taxon>Sar</taxon>
        <taxon>Alveolata</taxon>
        <taxon>Colpodellida</taxon>
        <taxon>Vitrellaceae</taxon>
        <taxon>Vitrella</taxon>
    </lineage>
</organism>
<evidence type="ECO:0000259" key="1">
    <source>
        <dbReference type="Pfam" id="PF01408"/>
    </source>
</evidence>
<name>A0A0G4EH98_VITBC</name>
<sequence length="391" mass="43091">MAASGAETDLVSFGIVGCAAIAQKNVRAIQLSSNADISACASRAHSSCVEFITATRAKTKTKTGSLPRAIEGYQALLDDPLVEAVYIPLPTKLHLEWAVKAAEAKKHILLEKPTATNLEELLKIVQACCDKGLQFMDGVMFMHHDRLQCLSSLVGDPLFGPVKRVGVNFSFAGSQAFLNGGDIRTRPDGDPLGCVGDLGWYCIRIALVAFQYRWPTYVCARASVCTPDGIPLDVSGEVVFEEAKPDTLEPPHVLTFHCSFLHPNRQYVEIVGDTRVITFDDFVIARSEAEVSLQLESFPVAGPLIDRHCRVASRIDTYRFQGCRQEQRMIENFADCVKHIRSGKQADLFWPHVSIQTQSVLDAVMRSVRKDGAREQVEVPKGWSHPPTHNS</sequence>
<dbReference type="OrthoDB" id="2129491at2759"/>
<dbReference type="PANTHER" id="PTHR46368:SF4">
    <property type="entry name" value="OS10G0403700 PROTEIN"/>
    <property type="match status" value="1"/>
</dbReference>
<dbReference type="SUPFAM" id="SSF51735">
    <property type="entry name" value="NAD(P)-binding Rossmann-fold domains"/>
    <property type="match status" value="1"/>
</dbReference>
<gene>
    <name evidence="2" type="ORF">Vbra_11782</name>
</gene>
<dbReference type="EMBL" id="CDMY01000227">
    <property type="protein sequence ID" value="CEL95352.1"/>
    <property type="molecule type" value="Genomic_DNA"/>
</dbReference>
<protein>
    <recommendedName>
        <fullName evidence="1">Gfo/Idh/MocA-like oxidoreductase N-terminal domain-containing protein</fullName>
    </recommendedName>
</protein>
<accession>A0A0G4EH98</accession>
<dbReference type="GO" id="GO:0000166">
    <property type="term" value="F:nucleotide binding"/>
    <property type="evidence" value="ECO:0007669"/>
    <property type="project" value="InterPro"/>
</dbReference>
<dbReference type="VEuPathDB" id="CryptoDB:Vbra_11782"/>
<dbReference type="Gene3D" id="3.30.360.10">
    <property type="entry name" value="Dihydrodipicolinate Reductase, domain 2"/>
    <property type="match status" value="1"/>
</dbReference>
<feature type="domain" description="Gfo/Idh/MocA-like oxidoreductase N-terminal" evidence="1">
    <location>
        <begin position="12"/>
        <end position="136"/>
    </location>
</feature>